<dbReference type="AlphaFoldDB" id="A0A1H3UPP6"/>
<accession>A0A1H3UPP6</accession>
<reference evidence="6" key="1">
    <citation type="submission" date="2016-10" db="EMBL/GenBank/DDBJ databases">
        <authorList>
            <person name="Varghese N."/>
            <person name="Submissions S."/>
        </authorList>
    </citation>
    <scope>NUCLEOTIDE SEQUENCE [LARGE SCALE GENOMIC DNA]</scope>
    <source>
        <strain evidence="6">DSM 44718</strain>
    </source>
</reference>
<organism evidence="5 6">
    <name type="scientific">Asanoa ishikariensis</name>
    <dbReference type="NCBI Taxonomy" id="137265"/>
    <lineage>
        <taxon>Bacteria</taxon>
        <taxon>Bacillati</taxon>
        <taxon>Actinomycetota</taxon>
        <taxon>Actinomycetes</taxon>
        <taxon>Micromonosporales</taxon>
        <taxon>Micromonosporaceae</taxon>
        <taxon>Asanoa</taxon>
    </lineage>
</organism>
<dbReference type="PANTHER" id="PTHR43004">
    <property type="entry name" value="TRK SYSTEM POTASSIUM UPTAKE PROTEIN"/>
    <property type="match status" value="1"/>
</dbReference>
<dbReference type="GO" id="GO:0016709">
    <property type="term" value="F:oxidoreductase activity, acting on paired donors, with incorporation or reduction of molecular oxygen, NAD(P)H as one donor, and incorporation of one atom of oxygen"/>
    <property type="evidence" value="ECO:0007669"/>
    <property type="project" value="UniProtKB-ARBA"/>
</dbReference>
<sequence length="566" mass="60366">MTDVVFPAGSPPATVDVLVVGAGPVGLSAAVELANRGVDVAVVDQGTSAALVRAGAMGHSPRVVEHFRRWGVLQRVRDAWTFPPEWNHGIRVATSLVGHDLVPRPPRGFTDPGARRHSLAAPIRRPQTALQHAFLGHLADRGVTVAGGWRVDSLRDTGDAVRTTVVGADTARTIRSRYVIGADGGRSTVRRLAGISRAGDYADEKMFRLVVRAGAGYERAGPAPSGANIVFNDQASGFLAAISPTEWRVYAGPYALDAEPAEAELLAVAKAAFGFDLELELASSTTYYQATRIARTFRSGRVLLAGDAAHVRTPGGNLGEGFGDVVNLGWKLAAVLAGHGSEALLDSYDEERRPHNWRVADHALDRARRGRERLAAVRAIGVPDDADLSDVAEERRDRIRELLAGEGFEAPGVLFDERYDASTALWYEDEQHASEPAWAADTYVDDPRPGHRAPDGYVDPWGDTLYDRIGNDFALLVLGGDGTVARAFVAAAARRALPFTVVHLLNPGVRALYGADTVLVRPDQHVAWRGGALPAGGAAAVLDRVLGQPTPSSEGIRHDLSQPAAV</sequence>
<evidence type="ECO:0000256" key="2">
    <source>
        <dbReference type="ARBA" id="ARBA00022630"/>
    </source>
</evidence>
<dbReference type="Proteomes" id="UP000199632">
    <property type="component" value="Unassembled WGS sequence"/>
</dbReference>
<keyword evidence="6" id="KW-1185">Reference proteome</keyword>
<keyword evidence="2" id="KW-0285">Flavoprotein</keyword>
<dbReference type="Gene3D" id="3.40.30.120">
    <property type="match status" value="1"/>
</dbReference>
<comment type="cofactor">
    <cofactor evidence="1">
        <name>FAD</name>
        <dbReference type="ChEBI" id="CHEBI:57692"/>
    </cofactor>
</comment>
<name>A0A1H3UPP6_9ACTN</name>
<protein>
    <submittedName>
        <fullName evidence="5">2-polyprenyl-6-methoxyphenol hydroxylase</fullName>
    </submittedName>
</protein>
<dbReference type="RefSeq" id="WP_090803480.1">
    <property type="nucleotide sequence ID" value="NZ_BOND01000029.1"/>
</dbReference>
<dbReference type="OrthoDB" id="3316391at2"/>
<dbReference type="SUPFAM" id="SSF51905">
    <property type="entry name" value="FAD/NAD(P)-binding domain"/>
    <property type="match status" value="1"/>
</dbReference>
<feature type="domain" description="FAD-binding" evidence="4">
    <location>
        <begin position="15"/>
        <end position="362"/>
    </location>
</feature>
<evidence type="ECO:0000313" key="5">
    <source>
        <dbReference type="EMBL" id="SDZ64420.1"/>
    </source>
</evidence>
<proteinExistence type="predicted"/>
<dbReference type="Pfam" id="PF21274">
    <property type="entry name" value="Rng_hyd_C"/>
    <property type="match status" value="1"/>
</dbReference>
<keyword evidence="3" id="KW-0274">FAD</keyword>
<dbReference type="Gene3D" id="3.50.50.60">
    <property type="entry name" value="FAD/NAD(P)-binding domain"/>
    <property type="match status" value="1"/>
</dbReference>
<dbReference type="GO" id="GO:0071949">
    <property type="term" value="F:FAD binding"/>
    <property type="evidence" value="ECO:0007669"/>
    <property type="project" value="InterPro"/>
</dbReference>
<evidence type="ECO:0000256" key="1">
    <source>
        <dbReference type="ARBA" id="ARBA00001974"/>
    </source>
</evidence>
<dbReference type="InterPro" id="IPR002938">
    <property type="entry name" value="FAD-bd"/>
</dbReference>
<dbReference type="Gene3D" id="3.30.9.10">
    <property type="entry name" value="D-Amino Acid Oxidase, subunit A, domain 2"/>
    <property type="match status" value="1"/>
</dbReference>
<dbReference type="PRINTS" id="PR00420">
    <property type="entry name" value="RNGMNOXGNASE"/>
</dbReference>
<dbReference type="InterPro" id="IPR050641">
    <property type="entry name" value="RIFMO-like"/>
</dbReference>
<evidence type="ECO:0000259" key="4">
    <source>
        <dbReference type="Pfam" id="PF01494"/>
    </source>
</evidence>
<dbReference type="Pfam" id="PF01494">
    <property type="entry name" value="FAD_binding_3"/>
    <property type="match status" value="1"/>
</dbReference>
<gene>
    <name evidence="5" type="ORF">SAMN05421684_7750</name>
</gene>
<dbReference type="EMBL" id="FNQB01000005">
    <property type="protein sequence ID" value="SDZ64420.1"/>
    <property type="molecule type" value="Genomic_DNA"/>
</dbReference>
<dbReference type="STRING" id="137265.SAMN05421684_7750"/>
<evidence type="ECO:0000256" key="3">
    <source>
        <dbReference type="ARBA" id="ARBA00022827"/>
    </source>
</evidence>
<dbReference type="InterPro" id="IPR036188">
    <property type="entry name" value="FAD/NAD-bd_sf"/>
</dbReference>
<evidence type="ECO:0000313" key="6">
    <source>
        <dbReference type="Proteomes" id="UP000199632"/>
    </source>
</evidence>
<dbReference type="PANTHER" id="PTHR43004:SF19">
    <property type="entry name" value="BINDING MONOOXYGENASE, PUTATIVE (JCVI)-RELATED"/>
    <property type="match status" value="1"/>
</dbReference>